<evidence type="ECO:0000256" key="1">
    <source>
        <dbReference type="ARBA" id="ARBA00022737"/>
    </source>
</evidence>
<dbReference type="Pfam" id="PF12796">
    <property type="entry name" value="Ank_2"/>
    <property type="match status" value="2"/>
</dbReference>
<accession>A0AAW1V794</accession>
<feature type="repeat" description="ANK" evidence="3">
    <location>
        <begin position="36"/>
        <end position="68"/>
    </location>
</feature>
<dbReference type="PROSITE" id="PS50088">
    <property type="entry name" value="ANK_REPEAT"/>
    <property type="match status" value="5"/>
</dbReference>
<dbReference type="PROSITE" id="PS50297">
    <property type="entry name" value="ANK_REP_REGION"/>
    <property type="match status" value="4"/>
</dbReference>
<evidence type="ECO:0008006" key="6">
    <source>
        <dbReference type="Google" id="ProtNLM"/>
    </source>
</evidence>
<keyword evidence="2 3" id="KW-0040">ANK repeat</keyword>
<evidence type="ECO:0000313" key="5">
    <source>
        <dbReference type="Proteomes" id="UP001431783"/>
    </source>
</evidence>
<evidence type="ECO:0000256" key="2">
    <source>
        <dbReference type="ARBA" id="ARBA00023043"/>
    </source>
</evidence>
<dbReference type="EMBL" id="JARQZJ010000129">
    <property type="protein sequence ID" value="KAK9891567.1"/>
    <property type="molecule type" value="Genomic_DNA"/>
</dbReference>
<evidence type="ECO:0000256" key="3">
    <source>
        <dbReference type="PROSITE-ProRule" id="PRU00023"/>
    </source>
</evidence>
<dbReference type="PANTHER" id="PTHR24171">
    <property type="entry name" value="ANKYRIN REPEAT DOMAIN-CONTAINING PROTEIN 39-RELATED"/>
    <property type="match status" value="1"/>
</dbReference>
<keyword evidence="5" id="KW-1185">Reference proteome</keyword>
<dbReference type="AlphaFoldDB" id="A0AAW1V794"/>
<dbReference type="InterPro" id="IPR002110">
    <property type="entry name" value="Ankyrin_rpt"/>
</dbReference>
<keyword evidence="1" id="KW-0677">Repeat</keyword>
<feature type="repeat" description="ANK" evidence="3">
    <location>
        <begin position="135"/>
        <end position="167"/>
    </location>
</feature>
<dbReference type="Gene3D" id="1.25.40.20">
    <property type="entry name" value="Ankyrin repeat-containing domain"/>
    <property type="match status" value="1"/>
</dbReference>
<dbReference type="SMART" id="SM00248">
    <property type="entry name" value="ANK"/>
    <property type="match status" value="5"/>
</dbReference>
<reference evidence="4 5" key="1">
    <citation type="submission" date="2023-03" db="EMBL/GenBank/DDBJ databases">
        <title>Genome insight into feeding habits of ladybird beetles.</title>
        <authorList>
            <person name="Li H.-S."/>
            <person name="Huang Y.-H."/>
            <person name="Pang H."/>
        </authorList>
    </citation>
    <scope>NUCLEOTIDE SEQUENCE [LARGE SCALE GENOMIC DNA]</scope>
    <source>
        <strain evidence="4">SYSU_2023b</strain>
        <tissue evidence="4">Whole body</tissue>
    </source>
</reference>
<comment type="caution">
    <text evidence="4">The sequence shown here is derived from an EMBL/GenBank/DDBJ whole genome shotgun (WGS) entry which is preliminary data.</text>
</comment>
<dbReference type="Proteomes" id="UP001431783">
    <property type="component" value="Unassembled WGS sequence"/>
</dbReference>
<sequence length="222" mass="24591">MSKQPNIFESAHKGDYDLIRSKLEADPTLLIKEDENKRILLHWACVGGNLKLVSHLVELGSPIDPHDDTDTTPLILASSAGHYPVVCLLLEQKADVNQKSNSGHSALQYAASKGWLEICEKLLEYGADINIADNRSATPLHRAASKGNTAIIKCFLKYNNKLNVDSRDSYGNTPLHLACEEDRQEEAKLLVQNGASLEMRNAEKKTPLDLCSRALYKLLISK</sequence>
<protein>
    <recommendedName>
        <fullName evidence="6">26S proteasome non-ATPase regulatory subunit 10</fullName>
    </recommendedName>
</protein>
<gene>
    <name evidence="4" type="ORF">WA026_015527</name>
</gene>
<evidence type="ECO:0000313" key="4">
    <source>
        <dbReference type="EMBL" id="KAK9891567.1"/>
    </source>
</evidence>
<name>A0AAW1V794_9CUCU</name>
<feature type="repeat" description="ANK" evidence="3">
    <location>
        <begin position="69"/>
        <end position="101"/>
    </location>
</feature>
<dbReference type="InterPro" id="IPR036770">
    <property type="entry name" value="Ankyrin_rpt-contain_sf"/>
</dbReference>
<feature type="repeat" description="ANK" evidence="3">
    <location>
        <begin position="102"/>
        <end position="134"/>
    </location>
</feature>
<dbReference type="PANTHER" id="PTHR24171:SF11">
    <property type="entry name" value="26S PROTEASOME NON-ATPASE REGULATORY SUBUNIT 10"/>
    <property type="match status" value="1"/>
</dbReference>
<feature type="repeat" description="ANK" evidence="3">
    <location>
        <begin position="170"/>
        <end position="202"/>
    </location>
</feature>
<dbReference type="SUPFAM" id="SSF48403">
    <property type="entry name" value="Ankyrin repeat"/>
    <property type="match status" value="1"/>
</dbReference>
<organism evidence="4 5">
    <name type="scientific">Henosepilachna vigintioctopunctata</name>
    <dbReference type="NCBI Taxonomy" id="420089"/>
    <lineage>
        <taxon>Eukaryota</taxon>
        <taxon>Metazoa</taxon>
        <taxon>Ecdysozoa</taxon>
        <taxon>Arthropoda</taxon>
        <taxon>Hexapoda</taxon>
        <taxon>Insecta</taxon>
        <taxon>Pterygota</taxon>
        <taxon>Neoptera</taxon>
        <taxon>Endopterygota</taxon>
        <taxon>Coleoptera</taxon>
        <taxon>Polyphaga</taxon>
        <taxon>Cucujiformia</taxon>
        <taxon>Coccinelloidea</taxon>
        <taxon>Coccinellidae</taxon>
        <taxon>Epilachninae</taxon>
        <taxon>Epilachnini</taxon>
        <taxon>Henosepilachna</taxon>
    </lineage>
</organism>
<proteinExistence type="predicted"/>